<dbReference type="Proteomes" id="UP000248925">
    <property type="component" value="Unassembled WGS sequence"/>
</dbReference>
<dbReference type="EMBL" id="PCDP01000065">
    <property type="protein sequence ID" value="PZM08848.1"/>
    <property type="molecule type" value="Genomic_DNA"/>
</dbReference>
<evidence type="ECO:0000313" key="3">
    <source>
        <dbReference type="Proteomes" id="UP000248925"/>
    </source>
</evidence>
<protein>
    <recommendedName>
        <fullName evidence="4">SdpI family protein</fullName>
    </recommendedName>
</protein>
<comment type="caution">
    <text evidence="2">The sequence shown here is derived from an EMBL/GenBank/DDBJ whole genome shotgun (WGS) entry which is preliminary data.</text>
</comment>
<feature type="transmembrane region" description="Helical" evidence="1">
    <location>
        <begin position="100"/>
        <end position="119"/>
    </location>
</feature>
<proteinExistence type="predicted"/>
<name>A0A2W4CC75_9HYPH</name>
<keyword evidence="1" id="KW-0472">Membrane</keyword>
<keyword evidence="3" id="KW-1185">Reference proteome</keyword>
<feature type="transmembrane region" description="Helical" evidence="1">
    <location>
        <begin position="73"/>
        <end position="94"/>
    </location>
</feature>
<evidence type="ECO:0000313" key="2">
    <source>
        <dbReference type="EMBL" id="PZM08848.1"/>
    </source>
</evidence>
<accession>A0A2W4CC75</accession>
<feature type="transmembrane region" description="Helical" evidence="1">
    <location>
        <begin position="6"/>
        <end position="33"/>
    </location>
</feature>
<evidence type="ECO:0008006" key="4">
    <source>
        <dbReference type="Google" id="ProtNLM"/>
    </source>
</evidence>
<gene>
    <name evidence="2" type="ORF">CPY51_28195</name>
</gene>
<keyword evidence="1" id="KW-1133">Transmembrane helix</keyword>
<dbReference type="AlphaFoldDB" id="A0A2W4CC75"/>
<sequence>MGKQFVIVLPMALNCVIVLASAFSFLAGAYFMASAQAGIRIHLPQQFRSEGQYRWHLMDHAFDHSVPYRIKRAYVLSGVFGVLVFIGAFLVAIQTKRGDAMVLFGVVTVLGTVQAIANFRKLRAVRSQPDEGRF</sequence>
<organism evidence="2 3">
    <name type="scientific">Rhizobium tubonense</name>
    <dbReference type="NCBI Taxonomy" id="484088"/>
    <lineage>
        <taxon>Bacteria</taxon>
        <taxon>Pseudomonadati</taxon>
        <taxon>Pseudomonadota</taxon>
        <taxon>Alphaproteobacteria</taxon>
        <taxon>Hyphomicrobiales</taxon>
        <taxon>Rhizobiaceae</taxon>
        <taxon>Rhizobium/Agrobacterium group</taxon>
        <taxon>Rhizobium</taxon>
    </lineage>
</organism>
<keyword evidence="1" id="KW-0812">Transmembrane</keyword>
<evidence type="ECO:0000256" key="1">
    <source>
        <dbReference type="SAM" id="Phobius"/>
    </source>
</evidence>
<reference evidence="2 3" key="1">
    <citation type="journal article" date="2018" name="Sci. Rep.">
        <title>Rhizobium tumorigenes sp. nov., a novel plant tumorigenic bacterium isolated from cane gall tumors on thornless blackberry.</title>
        <authorList>
            <person name="Kuzmanovi N."/>
            <person name="Smalla K."/>
            <person name="Gronow S."/>
            <person name="PuBawska J."/>
        </authorList>
    </citation>
    <scope>NUCLEOTIDE SEQUENCE [LARGE SCALE GENOMIC DNA]</scope>
    <source>
        <strain evidence="2 3">CCBAU 85046</strain>
    </source>
</reference>